<dbReference type="PANTHER" id="PTHR13301">
    <property type="entry name" value="X-BOX TRANSCRIPTION FACTOR-RELATED"/>
    <property type="match status" value="1"/>
</dbReference>
<evidence type="ECO:0000256" key="7">
    <source>
        <dbReference type="ARBA" id="ARBA00023316"/>
    </source>
</evidence>
<accession>A0A4Y7I7C2</accession>
<feature type="binding site" evidence="10">
    <location>
        <position position="314"/>
    </location>
    <ligand>
        <name>Mn(2+)</name>
        <dbReference type="ChEBI" id="CHEBI:29035"/>
    </ligand>
</feature>
<keyword evidence="2" id="KW-0328">Glycosyltransferase</keyword>
<dbReference type="Gramene" id="RZC43956">
    <property type="protein sequence ID" value="RZC43956"/>
    <property type="gene ID" value="C5167_036907"/>
</dbReference>
<feature type="transmembrane region" description="Helical" evidence="11">
    <location>
        <begin position="736"/>
        <end position="758"/>
    </location>
</feature>
<organism evidence="12 13">
    <name type="scientific">Papaver somniferum</name>
    <name type="common">Opium poppy</name>
    <dbReference type="NCBI Taxonomy" id="3469"/>
    <lineage>
        <taxon>Eukaryota</taxon>
        <taxon>Viridiplantae</taxon>
        <taxon>Streptophyta</taxon>
        <taxon>Embryophyta</taxon>
        <taxon>Tracheophyta</taxon>
        <taxon>Spermatophyta</taxon>
        <taxon>Magnoliopsida</taxon>
        <taxon>Ranunculales</taxon>
        <taxon>Papaveraceae</taxon>
        <taxon>Papaveroideae</taxon>
        <taxon>Papaver</taxon>
    </lineage>
</organism>
<dbReference type="SUPFAM" id="SSF53448">
    <property type="entry name" value="Nucleotide-diphospho-sugar transferases"/>
    <property type="match status" value="1"/>
</dbReference>
<feature type="binding site" evidence="9">
    <location>
        <position position="114"/>
    </location>
    <ligand>
        <name>UDP-alpha-D-glucose</name>
        <dbReference type="ChEBI" id="CHEBI:58885"/>
    </ligand>
</feature>
<evidence type="ECO:0000256" key="9">
    <source>
        <dbReference type="PIRSR" id="PIRSR605150-2"/>
    </source>
</evidence>
<dbReference type="Gene3D" id="3.90.550.10">
    <property type="entry name" value="Spore Coat Polysaccharide Biosynthesis Protein SpsA, Chain A"/>
    <property type="match status" value="2"/>
</dbReference>
<evidence type="ECO:0000256" key="6">
    <source>
        <dbReference type="ARBA" id="ARBA00023136"/>
    </source>
</evidence>
<evidence type="ECO:0000256" key="4">
    <source>
        <dbReference type="ARBA" id="ARBA00022692"/>
    </source>
</evidence>
<keyword evidence="6 11" id="KW-0472">Membrane</keyword>
<dbReference type="InterPro" id="IPR029044">
    <property type="entry name" value="Nucleotide-diphossugar_trans"/>
</dbReference>
<dbReference type="EMBL" id="CM010715">
    <property type="protein sequence ID" value="RZC43956.1"/>
    <property type="molecule type" value="Genomic_DNA"/>
</dbReference>
<feature type="active site" evidence="8">
    <location>
        <position position="143"/>
    </location>
</feature>
<feature type="transmembrane region" description="Helical" evidence="11">
    <location>
        <begin position="538"/>
        <end position="563"/>
    </location>
</feature>
<keyword evidence="7" id="KW-0961">Cell wall biogenesis/degradation</keyword>
<feature type="transmembrane region" description="Helical" evidence="11">
    <location>
        <begin position="706"/>
        <end position="724"/>
    </location>
</feature>
<sequence>MKNGEKTSAFPLNSYEVHPRTIPSRVFMLIYVCGIIALLYHHLTSLRIHSVDLLPSILLSIADLVLSFMWVACQAFRWCPVRRKVYPENLSKVVDEDDLPTLDVFICTADPYQEPPMEVVNTALSVLAFDYPSNKISVYVSDDGGSQMTLFALLQGAKFAREWLPFCRKHNLNKRCPKVAFNQHGSDADQLRSCIPQEEFLRMKVSYEEMRTKVKHVMKQGCVDDDMLVNEEERQVFNKWKANGFTRQDHPTIIQVLIESLKDVDVSGTSLPNFIYLSRQKSKHIHHNYKAGALNALIRASAIMTSAPIVLCIDCDMYCNNPQAPRLALCHLLDPIEGSKIAFVQFPPRFRGINPSDIYNSEFTRPYIINPEGLDGIGAVNCVGSGPFVNRKAFYGAPTQSKVNIFPGFNGDREGALDRITMSSSKLILEAASRVADCNYEQGTNWGLTLGFRYGSMVEDFLTGFRMQCEGWRSVFCNPTTPAFLGDFPISLNFSLVQVQRWSLGLTEVGFSKYCPFIFGTKNHSLLMGMAYGFYSIWPLWAIPMIIYGVLPQLCLIHNIYLFPKVPVTFSKLGLSFKVSDPWFYLYAYLFLATYIQDFIESYYVYGINLKSWWNEQRMWLMRAASSCVFSFIELILYQIGITPDFSLTSKVIDDEQQKRYNREIFDFGVDSPIFVSLSTFALVNLVSFSFGIMKIIFIDGKLEEMLVQLFLSGFVLVNSWPIYEAMVWRKDGGRMPAKVTLISALITLVLCYASGFATK</sequence>
<evidence type="ECO:0000256" key="2">
    <source>
        <dbReference type="ARBA" id="ARBA00022676"/>
    </source>
</evidence>
<evidence type="ECO:0000256" key="5">
    <source>
        <dbReference type="ARBA" id="ARBA00022989"/>
    </source>
</evidence>
<feature type="binding site" evidence="9">
    <location>
        <position position="143"/>
    </location>
    <ligand>
        <name>UDP-alpha-D-glucose</name>
        <dbReference type="ChEBI" id="CHEBI:58885"/>
    </ligand>
</feature>
<dbReference type="InterPro" id="IPR005150">
    <property type="entry name" value="Cellulose_synth"/>
</dbReference>
<dbReference type="GO" id="GO:0012505">
    <property type="term" value="C:endomembrane system"/>
    <property type="evidence" value="ECO:0007669"/>
    <property type="project" value="UniProtKB-SubCell"/>
</dbReference>
<evidence type="ECO:0000256" key="8">
    <source>
        <dbReference type="PIRSR" id="PIRSR605150-1"/>
    </source>
</evidence>
<gene>
    <name evidence="12" type="ORF">C5167_036907</name>
</gene>
<reference evidence="12 13" key="1">
    <citation type="journal article" date="2018" name="Science">
        <title>The opium poppy genome and morphinan production.</title>
        <authorList>
            <person name="Guo L."/>
            <person name="Winzer T."/>
            <person name="Yang X."/>
            <person name="Li Y."/>
            <person name="Ning Z."/>
            <person name="He Z."/>
            <person name="Teodor R."/>
            <person name="Lu Y."/>
            <person name="Bowser T.A."/>
            <person name="Graham I.A."/>
            <person name="Ye K."/>
        </authorList>
    </citation>
    <scope>NUCLEOTIDE SEQUENCE [LARGE SCALE GENOMIC DNA]</scope>
    <source>
        <strain evidence="13">cv. HN1</strain>
        <tissue evidence="12">Leaves</tissue>
    </source>
</reference>
<feature type="transmembrane region" description="Helical" evidence="11">
    <location>
        <begin position="21"/>
        <end position="41"/>
    </location>
</feature>
<evidence type="ECO:0008006" key="14">
    <source>
        <dbReference type="Google" id="ProtNLM"/>
    </source>
</evidence>
<evidence type="ECO:0000256" key="3">
    <source>
        <dbReference type="ARBA" id="ARBA00022679"/>
    </source>
</evidence>
<evidence type="ECO:0000256" key="11">
    <source>
        <dbReference type="SAM" id="Phobius"/>
    </source>
</evidence>
<evidence type="ECO:0000313" key="13">
    <source>
        <dbReference type="Proteomes" id="UP000316621"/>
    </source>
</evidence>
<dbReference type="Proteomes" id="UP000316621">
    <property type="component" value="Chromosome 1"/>
</dbReference>
<keyword evidence="3" id="KW-0808">Transferase</keyword>
<dbReference type="GO" id="GO:0016020">
    <property type="term" value="C:membrane"/>
    <property type="evidence" value="ECO:0007669"/>
    <property type="project" value="InterPro"/>
</dbReference>
<feature type="transmembrane region" description="Helical" evidence="11">
    <location>
        <begin position="674"/>
        <end position="694"/>
    </location>
</feature>
<feature type="transmembrane region" description="Helical" evidence="11">
    <location>
        <begin position="620"/>
        <end position="640"/>
    </location>
</feature>
<dbReference type="GO" id="GO:0030244">
    <property type="term" value="P:cellulose biosynthetic process"/>
    <property type="evidence" value="ECO:0007669"/>
    <property type="project" value="InterPro"/>
</dbReference>
<proteinExistence type="predicted"/>
<comment type="subcellular location">
    <subcellularLocation>
        <location evidence="1">Endomembrane system</location>
        <topology evidence="1">Multi-pass membrane protein</topology>
    </subcellularLocation>
</comment>
<keyword evidence="5 11" id="KW-1133">Transmembrane helix</keyword>
<feature type="transmembrane region" description="Helical" evidence="11">
    <location>
        <begin position="53"/>
        <end position="73"/>
    </location>
</feature>
<name>A0A4Y7I7C2_PAPSO</name>
<dbReference type="Pfam" id="PF03552">
    <property type="entry name" value="Cellulose_synt"/>
    <property type="match status" value="2"/>
</dbReference>
<evidence type="ECO:0000313" key="12">
    <source>
        <dbReference type="EMBL" id="RZC43956.1"/>
    </source>
</evidence>
<keyword evidence="4 11" id="KW-0812">Transmembrane</keyword>
<dbReference type="GO" id="GO:0016760">
    <property type="term" value="F:cellulose synthase (UDP-forming) activity"/>
    <property type="evidence" value="ECO:0007669"/>
    <property type="project" value="InterPro"/>
</dbReference>
<feature type="active site" evidence="8">
    <location>
        <position position="460"/>
    </location>
</feature>
<evidence type="ECO:0000256" key="1">
    <source>
        <dbReference type="ARBA" id="ARBA00004127"/>
    </source>
</evidence>
<feature type="transmembrane region" description="Helical" evidence="11">
    <location>
        <begin position="583"/>
        <end position="600"/>
    </location>
</feature>
<evidence type="ECO:0000256" key="10">
    <source>
        <dbReference type="PIRSR" id="PIRSR605150-3"/>
    </source>
</evidence>
<dbReference type="AlphaFoldDB" id="A0A4Y7I7C2"/>
<keyword evidence="13" id="KW-1185">Reference proteome</keyword>
<feature type="binding site" evidence="10">
    <location>
        <position position="290"/>
    </location>
    <ligand>
        <name>Mn(2+)</name>
        <dbReference type="ChEBI" id="CHEBI:29035"/>
    </ligand>
</feature>
<protein>
    <recommendedName>
        <fullName evidence="14">Glycosyltransferase 2-like domain-containing protein</fullName>
    </recommendedName>
</protein>
<dbReference type="GO" id="GO:0071555">
    <property type="term" value="P:cell wall organization"/>
    <property type="evidence" value="ECO:0007669"/>
    <property type="project" value="UniProtKB-KW"/>
</dbReference>